<protein>
    <recommendedName>
        <fullName evidence="4">HTH arsR-type domain-containing protein</fullName>
    </recommendedName>
</protein>
<proteinExistence type="predicted"/>
<dbReference type="InterPro" id="IPR051081">
    <property type="entry name" value="HTH_MetalResp_TranReg"/>
</dbReference>
<organism evidence="5">
    <name type="scientific">marine sediment metagenome</name>
    <dbReference type="NCBI Taxonomy" id="412755"/>
    <lineage>
        <taxon>unclassified sequences</taxon>
        <taxon>metagenomes</taxon>
        <taxon>ecological metagenomes</taxon>
    </lineage>
</organism>
<dbReference type="AlphaFoldDB" id="A0A0F9JEB1"/>
<accession>A0A0F9JEB1</accession>
<dbReference type="SMART" id="SM00418">
    <property type="entry name" value="HTH_ARSR"/>
    <property type="match status" value="2"/>
</dbReference>
<evidence type="ECO:0000313" key="5">
    <source>
        <dbReference type="EMBL" id="KKM68144.1"/>
    </source>
</evidence>
<dbReference type="EMBL" id="LAZR01010220">
    <property type="protein sequence ID" value="KKM68144.1"/>
    <property type="molecule type" value="Genomic_DNA"/>
</dbReference>
<evidence type="ECO:0000259" key="4">
    <source>
        <dbReference type="SMART" id="SM00418"/>
    </source>
</evidence>
<feature type="domain" description="HTH arsR-type" evidence="4">
    <location>
        <begin position="18"/>
        <end position="101"/>
    </location>
</feature>
<dbReference type="InterPro" id="IPR001845">
    <property type="entry name" value="HTH_ArsR_DNA-bd_dom"/>
</dbReference>
<dbReference type="PANTHER" id="PTHR33154">
    <property type="entry name" value="TRANSCRIPTIONAL REGULATOR, ARSR FAMILY"/>
    <property type="match status" value="1"/>
</dbReference>
<gene>
    <name evidence="5" type="ORF">LCGC14_1463850</name>
</gene>
<feature type="domain" description="HTH arsR-type" evidence="4">
    <location>
        <begin position="128"/>
        <end position="209"/>
    </location>
</feature>
<dbReference type="Gene3D" id="1.10.10.10">
    <property type="entry name" value="Winged helix-like DNA-binding domain superfamily/Winged helix DNA-binding domain"/>
    <property type="match status" value="2"/>
</dbReference>
<sequence>MKENFSKFLKQIPDDFKYTMKALGNEFRFRLILLLLEEESLSLSKLSEILKKKNSLIIGHLKKLESAGIVQNYIHHTTNKRESSFYEITKYGGKMVKTIVNHYNNLNASKRTEEKYLNFLEIPDDVVKILKALSNQFRLSLLLFFLQEQKYSFTEIVGFSEKSKNSIANHLKLMEIAGLIQNFYEKQDTSSYSFYSITNIGKSLISNLNSSYNDYYHYEIEQIDKLESERYVENHFNIFCSSWGLPNETLLGWIEIYDKSINKIEIKFDFDLKINTFFNLDYDHNPEDNIYSFDIVDTINYIPFEFISKIPESNTPINKRTIDVSVFDATHILLQNKTVSIEILRPVVNLEVTKRELSGTSGIFEIKISFLINIHIKIPSIEFKVTDMENRDIRIVVIDKDPTEISQDLRPGIDLENLIGEFNIDKPGIFKIHFRIPYTDAVNNNYYSNEQIIEIGDVESFEGNLNYQYNYENMLEISS</sequence>
<dbReference type="PANTHER" id="PTHR33154:SF35">
    <property type="entry name" value="TRANSCRIPTIONAL REGULATOR, ARSR FAMILY"/>
    <property type="match status" value="1"/>
</dbReference>
<dbReference type="Pfam" id="PF01022">
    <property type="entry name" value="HTH_5"/>
    <property type="match status" value="1"/>
</dbReference>
<name>A0A0F9JEB1_9ZZZZ</name>
<dbReference type="GO" id="GO:0003677">
    <property type="term" value="F:DNA binding"/>
    <property type="evidence" value="ECO:0007669"/>
    <property type="project" value="UniProtKB-KW"/>
</dbReference>
<keyword evidence="2" id="KW-0238">DNA-binding</keyword>
<comment type="caution">
    <text evidence="5">The sequence shown here is derived from an EMBL/GenBank/DDBJ whole genome shotgun (WGS) entry which is preliminary data.</text>
</comment>
<dbReference type="SUPFAM" id="SSF46785">
    <property type="entry name" value="Winged helix' DNA-binding domain"/>
    <property type="match status" value="2"/>
</dbReference>
<reference evidence="5" key="1">
    <citation type="journal article" date="2015" name="Nature">
        <title>Complex archaea that bridge the gap between prokaryotes and eukaryotes.</title>
        <authorList>
            <person name="Spang A."/>
            <person name="Saw J.H."/>
            <person name="Jorgensen S.L."/>
            <person name="Zaremba-Niedzwiedzka K."/>
            <person name="Martijn J."/>
            <person name="Lind A.E."/>
            <person name="van Eijk R."/>
            <person name="Schleper C."/>
            <person name="Guy L."/>
            <person name="Ettema T.J."/>
        </authorList>
    </citation>
    <scope>NUCLEOTIDE SEQUENCE</scope>
</reference>
<dbReference type="GO" id="GO:0003700">
    <property type="term" value="F:DNA-binding transcription factor activity"/>
    <property type="evidence" value="ECO:0007669"/>
    <property type="project" value="InterPro"/>
</dbReference>
<keyword evidence="3" id="KW-0804">Transcription</keyword>
<dbReference type="InterPro" id="IPR036388">
    <property type="entry name" value="WH-like_DNA-bd_sf"/>
</dbReference>
<evidence type="ECO:0000256" key="3">
    <source>
        <dbReference type="ARBA" id="ARBA00023163"/>
    </source>
</evidence>
<evidence type="ECO:0000256" key="1">
    <source>
        <dbReference type="ARBA" id="ARBA00023015"/>
    </source>
</evidence>
<evidence type="ECO:0000256" key="2">
    <source>
        <dbReference type="ARBA" id="ARBA00023125"/>
    </source>
</evidence>
<keyword evidence="1" id="KW-0805">Transcription regulation</keyword>
<dbReference type="InterPro" id="IPR036390">
    <property type="entry name" value="WH_DNA-bd_sf"/>
</dbReference>